<evidence type="ECO:0008006" key="3">
    <source>
        <dbReference type="Google" id="ProtNLM"/>
    </source>
</evidence>
<organism evidence="2">
    <name type="scientific">Wuchereria bancrofti</name>
    <dbReference type="NCBI Taxonomy" id="6293"/>
    <lineage>
        <taxon>Eukaryota</taxon>
        <taxon>Metazoa</taxon>
        <taxon>Ecdysozoa</taxon>
        <taxon>Nematoda</taxon>
        <taxon>Chromadorea</taxon>
        <taxon>Rhabditida</taxon>
        <taxon>Spirurina</taxon>
        <taxon>Spiruromorpha</taxon>
        <taxon>Filarioidea</taxon>
        <taxon>Onchocercidae</taxon>
        <taxon>Wuchereria</taxon>
    </lineage>
</organism>
<dbReference type="WBParaSite" id="maker-PairedContig_479-snap-gene-0.21-mRNA-1">
    <property type="protein sequence ID" value="maker-PairedContig_479-snap-gene-0.21-mRNA-1"/>
    <property type="gene ID" value="maker-PairedContig_479-snap-gene-0.21"/>
</dbReference>
<reference evidence="2" key="1">
    <citation type="submission" date="2016-11" db="UniProtKB">
        <authorList>
            <consortium name="WormBaseParasite"/>
        </authorList>
    </citation>
    <scope>IDENTIFICATION</scope>
    <source>
        <strain evidence="2">pt0022</strain>
    </source>
</reference>
<evidence type="ECO:0000256" key="1">
    <source>
        <dbReference type="SAM" id="MobiDB-lite"/>
    </source>
</evidence>
<dbReference type="AlphaFoldDB" id="A0A1I8EUE8"/>
<protein>
    <recommendedName>
        <fullName evidence="3">WASH complex subunit FAM21</fullName>
    </recommendedName>
</protein>
<feature type="region of interest" description="Disordered" evidence="1">
    <location>
        <begin position="547"/>
        <end position="577"/>
    </location>
</feature>
<dbReference type="STRING" id="6293.A0A1I8EUE8"/>
<feature type="compositionally biased region" description="Basic residues" evidence="1">
    <location>
        <begin position="551"/>
        <end position="561"/>
    </location>
</feature>
<accession>A0A1I8EUE8</accession>
<name>A0A1I8EUE8_WUCBA</name>
<evidence type="ECO:0000313" key="2">
    <source>
        <dbReference type="WBParaSite" id="maker-PairedContig_479-snap-gene-0.21-mRNA-1"/>
    </source>
</evidence>
<proteinExistence type="predicted"/>
<sequence>MLSSNLQILRDKKSNWSLADDRQLCGVLEEIRSSITSKINNVSDAIQENSLKVANAYVQVSNLNNRLSLFSADQFIENRVGDEASTCDDPAPTSQTIVASKQTDTTVNLRQAVSMGLELMQTNFKRIDIRPEDLDEDDDPLYMPEPIFEPYSTAVERCYTFCRRFYSPFHFLDENLTRPLPFLIGSPEWNSSSCAGSLEECARTAKVTEEIIISLPPFTQPKMAECKGLTYSNAIAGNLTCMISNRSTSNTEDVETKTDNYSNECRNETYQHVVTASSSQASLMKETEVENTLSDLSRNVTSRQYSEGLVTPRSPGASVGHQDSEVLSHKPPDLEVSARLTKPEVPIKGILNAATMKGQTKRITNEVYFCIKHCISLCGCKRVVLHVSFYMPFLTDLLKTENERYRLPAKSVSNAVGKLFVDSSSDEDDLFSDLKNTSTGAKRHISTYSNDTQIISISKLKKINLQTDVNVRSPDAFADASKPENSTDYVFVNNAKPSNVFRNKLDSIFSNKILSNTINGVEKHQGIQEKEVAEGRMNDRTSAVLPSIAKQRAKGPPRRAPSRLLQHSDKKDHNEKVVRSVRVEDASTEDGRNIVGKAEVRKERQDDQLKIDSGKYITKNMNSVEQKSDINSLFSSDSDDDIFSTFSGKSKTNAFVSKSNVRNGDVQSLLFSRERSSTSRIQALKSDFKNLFDSDDEDIFGSTISVKKHEQKPAKDKEAFLEKVIQEAVITKKDGSVLEKKEAVVPRKLGSSRPKRVDIFGDDSDGDLFSL</sequence>
<feature type="region of interest" description="Disordered" evidence="1">
    <location>
        <begin position="304"/>
        <end position="328"/>
    </location>
</feature>
<feature type="compositionally biased region" description="Basic and acidic residues" evidence="1">
    <location>
        <begin position="566"/>
        <end position="577"/>
    </location>
</feature>